<dbReference type="InterPro" id="IPR012337">
    <property type="entry name" value="RNaseH-like_sf"/>
</dbReference>
<name>A0AAF0YBP5_9TREE</name>
<evidence type="ECO:0000256" key="4">
    <source>
        <dbReference type="ARBA" id="ARBA00005300"/>
    </source>
</evidence>
<evidence type="ECO:0000256" key="7">
    <source>
        <dbReference type="ARBA" id="ARBA00022722"/>
    </source>
</evidence>
<dbReference type="CDD" id="cd09280">
    <property type="entry name" value="RNase_HI_eukaryote_like"/>
    <property type="match status" value="1"/>
</dbReference>
<dbReference type="PROSITE" id="PS50879">
    <property type="entry name" value="RNASE_H_1"/>
    <property type="match status" value="1"/>
</dbReference>
<dbReference type="InterPro" id="IPR009027">
    <property type="entry name" value="Ribosomal_bL9/RNase_H1_N"/>
</dbReference>
<dbReference type="FunFam" id="3.40.970.10:FF:000002">
    <property type="entry name" value="Ribonuclease H"/>
    <property type="match status" value="1"/>
</dbReference>
<keyword evidence="7" id="KW-0540">Nuclease</keyword>
<dbReference type="AlphaFoldDB" id="A0AAF0YBP5"/>
<dbReference type="Gene3D" id="3.30.420.10">
    <property type="entry name" value="Ribonuclease H-like superfamily/Ribonuclease H"/>
    <property type="match status" value="1"/>
</dbReference>
<feature type="domain" description="RNase H type-1" evidence="13">
    <location>
        <begin position="160"/>
        <end position="312"/>
    </location>
</feature>
<dbReference type="RefSeq" id="XP_062626725.1">
    <property type="nucleotide sequence ID" value="XM_062770741.1"/>
</dbReference>
<dbReference type="GO" id="GO:0004523">
    <property type="term" value="F:RNA-DNA hybrid ribonuclease activity"/>
    <property type="evidence" value="ECO:0007669"/>
    <property type="project" value="UniProtKB-EC"/>
</dbReference>
<dbReference type="PANTHER" id="PTHR10642:SF26">
    <property type="entry name" value="RIBONUCLEASE H1"/>
    <property type="match status" value="1"/>
</dbReference>
<evidence type="ECO:0000256" key="12">
    <source>
        <dbReference type="SAM" id="MobiDB-lite"/>
    </source>
</evidence>
<keyword evidence="15" id="KW-1185">Reference proteome</keyword>
<dbReference type="EMBL" id="CP086716">
    <property type="protein sequence ID" value="WOO80693.1"/>
    <property type="molecule type" value="Genomic_DNA"/>
</dbReference>
<evidence type="ECO:0000256" key="8">
    <source>
        <dbReference type="ARBA" id="ARBA00022723"/>
    </source>
</evidence>
<dbReference type="Pfam" id="PF00075">
    <property type="entry name" value="RNase_H"/>
    <property type="match status" value="1"/>
</dbReference>
<dbReference type="Gene3D" id="3.40.970.10">
    <property type="entry name" value="Ribonuclease H1, N-terminal domain"/>
    <property type="match status" value="1"/>
</dbReference>
<evidence type="ECO:0000256" key="11">
    <source>
        <dbReference type="ARBA" id="ARBA00022842"/>
    </source>
</evidence>
<dbReference type="Proteomes" id="UP000827549">
    <property type="component" value="Chromosome 3"/>
</dbReference>
<evidence type="ECO:0000256" key="5">
    <source>
        <dbReference type="ARBA" id="ARBA00012180"/>
    </source>
</evidence>
<comment type="similarity">
    <text evidence="4">Belongs to the RNase H family.</text>
</comment>
<accession>A0AAF0YBP5</accession>
<dbReference type="GeneID" id="87807454"/>
<evidence type="ECO:0000256" key="2">
    <source>
        <dbReference type="ARBA" id="ARBA00001946"/>
    </source>
</evidence>
<feature type="region of interest" description="Disordered" evidence="12">
    <location>
        <begin position="101"/>
        <end position="144"/>
    </location>
</feature>
<dbReference type="GO" id="GO:0043137">
    <property type="term" value="P:DNA replication, removal of RNA primer"/>
    <property type="evidence" value="ECO:0007669"/>
    <property type="project" value="TreeGrafter"/>
</dbReference>
<evidence type="ECO:0000259" key="13">
    <source>
        <dbReference type="PROSITE" id="PS50879"/>
    </source>
</evidence>
<keyword evidence="10" id="KW-0378">Hydrolase</keyword>
<evidence type="ECO:0000313" key="14">
    <source>
        <dbReference type="EMBL" id="WOO80693.1"/>
    </source>
</evidence>
<feature type="compositionally biased region" description="Low complexity" evidence="12">
    <location>
        <begin position="119"/>
        <end position="131"/>
    </location>
</feature>
<sequence>MLATHTTAALRRLTLHTRHLSPRERVLLDGLRIYIDLRASRRDYDEESSSNNMPKAAFYAVAAGRKPGIYSTWGEAEAQVKGFNGARFKKFPTEAQARGFISGKSEGAAPSASGSTPYSRPSGDSSSSSRDSPPRDAPDGTLPPDLALLAAKGFTFSRTPPHRIVVYTDGSSLGNGKKRARAGLGVFWGGRGEAYAANLSERVPGEPQTNNRGELLSIIRALETCPYPAVPLEIRTDSQYSINCITKFLPGWLKNGWKTSTGEVKNVEMIKHLLVLLRQRGPNAQVKFKYVRGHAGHAGNEAADKLARMGAASEDVEDRTDWLDPDDVVPAKKSTHSDVEVEIDPAWLMTDEEMLRLERSLADE</sequence>
<dbReference type="GO" id="GO:0046872">
    <property type="term" value="F:metal ion binding"/>
    <property type="evidence" value="ECO:0007669"/>
    <property type="project" value="UniProtKB-KW"/>
</dbReference>
<proteinExistence type="inferred from homology"/>
<comment type="cofactor">
    <cofactor evidence="2">
        <name>Mg(2+)</name>
        <dbReference type="ChEBI" id="CHEBI:18420"/>
    </cofactor>
</comment>
<evidence type="ECO:0000256" key="10">
    <source>
        <dbReference type="ARBA" id="ARBA00022801"/>
    </source>
</evidence>
<protein>
    <recommendedName>
        <fullName evidence="6">Ribonuclease H</fullName>
        <ecNumber evidence="5">3.1.26.4</ecNumber>
    </recommendedName>
</protein>
<organism evidence="14 15">
    <name type="scientific">Vanrija pseudolonga</name>
    <dbReference type="NCBI Taxonomy" id="143232"/>
    <lineage>
        <taxon>Eukaryota</taxon>
        <taxon>Fungi</taxon>
        <taxon>Dikarya</taxon>
        <taxon>Basidiomycota</taxon>
        <taxon>Agaricomycotina</taxon>
        <taxon>Tremellomycetes</taxon>
        <taxon>Trichosporonales</taxon>
        <taxon>Trichosporonaceae</taxon>
        <taxon>Vanrija</taxon>
    </lineage>
</organism>
<dbReference type="PANTHER" id="PTHR10642">
    <property type="entry name" value="RIBONUCLEASE H1"/>
    <property type="match status" value="1"/>
</dbReference>
<evidence type="ECO:0000256" key="3">
    <source>
        <dbReference type="ARBA" id="ARBA00004065"/>
    </source>
</evidence>
<dbReference type="InterPro" id="IPR002156">
    <property type="entry name" value="RNaseH_domain"/>
</dbReference>
<reference evidence="14" key="1">
    <citation type="submission" date="2023-10" db="EMBL/GenBank/DDBJ databases">
        <authorList>
            <person name="Noh H."/>
        </authorList>
    </citation>
    <scope>NUCLEOTIDE SEQUENCE</scope>
    <source>
        <strain evidence="14">DUCC4014</strain>
    </source>
</reference>
<dbReference type="InterPro" id="IPR011320">
    <property type="entry name" value="RNase_H1_N"/>
</dbReference>
<keyword evidence="8" id="KW-0479">Metal-binding</keyword>
<comment type="function">
    <text evidence="3">Endonuclease that specifically degrades the RNA of RNA-DNA hybrids.</text>
</comment>
<dbReference type="Pfam" id="PF01693">
    <property type="entry name" value="Cauli_VI"/>
    <property type="match status" value="1"/>
</dbReference>
<dbReference type="GO" id="GO:0003676">
    <property type="term" value="F:nucleic acid binding"/>
    <property type="evidence" value="ECO:0007669"/>
    <property type="project" value="InterPro"/>
</dbReference>
<dbReference type="SUPFAM" id="SSF53098">
    <property type="entry name" value="Ribonuclease H-like"/>
    <property type="match status" value="1"/>
</dbReference>
<keyword evidence="9" id="KW-0255">Endonuclease</keyword>
<dbReference type="InterPro" id="IPR036397">
    <property type="entry name" value="RNaseH_sf"/>
</dbReference>
<dbReference type="SUPFAM" id="SSF55658">
    <property type="entry name" value="L9 N-domain-like"/>
    <property type="match status" value="1"/>
</dbReference>
<comment type="catalytic activity">
    <reaction evidence="1">
        <text>Endonucleolytic cleavage to 5'-phosphomonoester.</text>
        <dbReference type="EC" id="3.1.26.4"/>
    </reaction>
</comment>
<evidence type="ECO:0000313" key="15">
    <source>
        <dbReference type="Proteomes" id="UP000827549"/>
    </source>
</evidence>
<dbReference type="EC" id="3.1.26.4" evidence="5"/>
<dbReference type="InterPro" id="IPR037056">
    <property type="entry name" value="RNase_H1_N_sf"/>
</dbReference>
<evidence type="ECO:0000256" key="9">
    <source>
        <dbReference type="ARBA" id="ARBA00022759"/>
    </source>
</evidence>
<dbReference type="InterPro" id="IPR050092">
    <property type="entry name" value="RNase_H"/>
</dbReference>
<evidence type="ECO:0000256" key="6">
    <source>
        <dbReference type="ARBA" id="ARBA00017721"/>
    </source>
</evidence>
<evidence type="ECO:0000256" key="1">
    <source>
        <dbReference type="ARBA" id="ARBA00000077"/>
    </source>
</evidence>
<keyword evidence="11" id="KW-0460">Magnesium</keyword>
<gene>
    <name evidence="14" type="primary">rnh1</name>
    <name evidence="14" type="ORF">LOC62_03G004215</name>
</gene>